<accession>A0A0L6UG17</accession>
<reference evidence="1 2" key="1">
    <citation type="submission" date="2015-08" db="EMBL/GenBank/DDBJ databases">
        <title>Next Generation Sequencing and Analysis of the Genome of Puccinia sorghi L Schw, the Causal Agent of Maize Common Rust.</title>
        <authorList>
            <person name="Rochi L."/>
            <person name="Burguener G."/>
            <person name="Darino M."/>
            <person name="Turjanski A."/>
            <person name="Kreff E."/>
            <person name="Dieguez M.J."/>
            <person name="Sacco F."/>
        </authorList>
    </citation>
    <scope>NUCLEOTIDE SEQUENCE [LARGE SCALE GENOMIC DNA]</scope>
    <source>
        <strain evidence="1 2">RO10H11247</strain>
    </source>
</reference>
<evidence type="ECO:0000313" key="2">
    <source>
        <dbReference type="Proteomes" id="UP000037035"/>
    </source>
</evidence>
<proteinExistence type="predicted"/>
<protein>
    <submittedName>
        <fullName evidence="1">Uncharacterized protein</fullName>
    </submittedName>
</protein>
<dbReference type="OrthoDB" id="2507590at2759"/>
<evidence type="ECO:0000313" key="1">
    <source>
        <dbReference type="EMBL" id="KNZ47466.1"/>
    </source>
</evidence>
<keyword evidence="2" id="KW-1185">Reference proteome</keyword>
<sequence>MRIYSSRVRKLTCIQHAYITIQSSTLILYMCLCLITLLDCSTSELVTPKPYKYLNFCHSTPHSASSLVQKSCYQTPLERKRSKKPNKINMWQPMTSATHSSLTSQQQQELLEPDLSQILQTLQEFYQKFTKNKQINQAVKMSSSHALINSNEVQLFEDTTQGSIKLGRQIIHVGCNNICYAYGLMVHLGLRTWCSNLEEDSASLYNAAH</sequence>
<comment type="caution">
    <text evidence="1">The sequence shown here is derived from an EMBL/GenBank/DDBJ whole genome shotgun (WGS) entry which is preliminary data.</text>
</comment>
<name>A0A0L6UG17_9BASI</name>
<dbReference type="AlphaFoldDB" id="A0A0L6UG17"/>
<dbReference type="STRING" id="27349.A0A0L6UG17"/>
<dbReference type="VEuPathDB" id="FungiDB:VP01_637g19"/>
<gene>
    <name evidence="1" type="ORF">VP01_637g19</name>
</gene>
<organism evidence="1 2">
    <name type="scientific">Puccinia sorghi</name>
    <dbReference type="NCBI Taxonomy" id="27349"/>
    <lineage>
        <taxon>Eukaryota</taxon>
        <taxon>Fungi</taxon>
        <taxon>Dikarya</taxon>
        <taxon>Basidiomycota</taxon>
        <taxon>Pucciniomycotina</taxon>
        <taxon>Pucciniomycetes</taxon>
        <taxon>Pucciniales</taxon>
        <taxon>Pucciniaceae</taxon>
        <taxon>Puccinia</taxon>
    </lineage>
</organism>
<dbReference type="EMBL" id="LAVV01011696">
    <property type="protein sequence ID" value="KNZ47466.1"/>
    <property type="molecule type" value="Genomic_DNA"/>
</dbReference>
<dbReference type="Proteomes" id="UP000037035">
    <property type="component" value="Unassembled WGS sequence"/>
</dbReference>